<keyword evidence="3" id="KW-1185">Reference proteome</keyword>
<keyword evidence="1" id="KW-0472">Membrane</keyword>
<feature type="transmembrane region" description="Helical" evidence="1">
    <location>
        <begin position="236"/>
        <end position="255"/>
    </location>
</feature>
<gene>
    <name evidence="2" type="ORF">I5731_13540</name>
</gene>
<proteinExistence type="predicted"/>
<evidence type="ECO:0000313" key="3">
    <source>
        <dbReference type="Proteomes" id="UP000631694"/>
    </source>
</evidence>
<dbReference type="EMBL" id="JADZLT010000051">
    <property type="protein sequence ID" value="MBH0238853.1"/>
    <property type="molecule type" value="Genomic_DNA"/>
</dbReference>
<dbReference type="RefSeq" id="WP_197311933.1">
    <property type="nucleotide sequence ID" value="NZ_JADZLT010000051.1"/>
</dbReference>
<feature type="transmembrane region" description="Helical" evidence="1">
    <location>
        <begin position="150"/>
        <end position="169"/>
    </location>
</feature>
<comment type="caution">
    <text evidence="2">The sequence shown here is derived from an EMBL/GenBank/DDBJ whole genome shotgun (WGS) entry which is preliminary data.</text>
</comment>
<organism evidence="2 3">
    <name type="scientific">Methylobrevis albus</name>
    <dbReference type="NCBI Taxonomy" id="2793297"/>
    <lineage>
        <taxon>Bacteria</taxon>
        <taxon>Pseudomonadati</taxon>
        <taxon>Pseudomonadota</taxon>
        <taxon>Alphaproteobacteria</taxon>
        <taxon>Hyphomicrobiales</taxon>
        <taxon>Pleomorphomonadaceae</taxon>
        <taxon>Methylobrevis</taxon>
    </lineage>
</organism>
<keyword evidence="1" id="KW-1133">Transmembrane helix</keyword>
<feature type="transmembrane region" description="Helical" evidence="1">
    <location>
        <begin position="267"/>
        <end position="284"/>
    </location>
</feature>
<protein>
    <recommendedName>
        <fullName evidence="4">DUF2157 domain-containing protein</fullName>
    </recommendedName>
</protein>
<feature type="transmembrane region" description="Helical" evidence="1">
    <location>
        <begin position="315"/>
        <end position="335"/>
    </location>
</feature>
<accession>A0A931MXD3</accession>
<feature type="transmembrane region" description="Helical" evidence="1">
    <location>
        <begin position="78"/>
        <end position="99"/>
    </location>
</feature>
<keyword evidence="1" id="KW-0812">Transmembrane</keyword>
<sequence length="363" mass="38839">MQREDLEAAVAASVIDAESAGRLIVFLERRRGEMVETPGDEGVRFARDFHDVFIAIGVVLLGVAALIALEFLSPPDPYSTAIVAALEAGGFWLLAEYLVRKRRLWLTSIIVTIVFVYLTGLAINIFMIAYNIFPLQADSDAVLRTMLGDNYISLATAFGSALGSAAFLLRFRVPFAAATLAASSVASAFFILATWQPELIGQYVFHFLFASGLAVFACAVVLDVSDPHRRSLRTDMAFWLHLLAAPMMVHGLIMITVGGLPQTPGDAVLVIGLVVILALVAVVLDRRAPLVSVLGYFGVALNQIFGSSQGSGSDAVIVATLVALGAFIVLLGTGWRATRRAVLTVVPLPVRLRTLSPLPDSAL</sequence>
<dbReference type="Proteomes" id="UP000631694">
    <property type="component" value="Unassembled WGS sequence"/>
</dbReference>
<feature type="transmembrane region" description="Helical" evidence="1">
    <location>
        <begin position="106"/>
        <end position="130"/>
    </location>
</feature>
<feature type="transmembrane region" description="Helical" evidence="1">
    <location>
        <begin position="52"/>
        <end position="72"/>
    </location>
</feature>
<feature type="transmembrane region" description="Helical" evidence="1">
    <location>
        <begin position="291"/>
        <end position="309"/>
    </location>
</feature>
<dbReference type="AlphaFoldDB" id="A0A931MXD3"/>
<evidence type="ECO:0008006" key="4">
    <source>
        <dbReference type="Google" id="ProtNLM"/>
    </source>
</evidence>
<feature type="transmembrane region" description="Helical" evidence="1">
    <location>
        <begin position="203"/>
        <end position="224"/>
    </location>
</feature>
<feature type="transmembrane region" description="Helical" evidence="1">
    <location>
        <begin position="176"/>
        <end position="197"/>
    </location>
</feature>
<reference evidence="2" key="1">
    <citation type="submission" date="2020-12" db="EMBL/GenBank/DDBJ databases">
        <title>Methylobrevis albus sp. nov., isolated from fresh water lack sediment.</title>
        <authorList>
            <person name="Zou Q."/>
        </authorList>
    </citation>
    <scope>NUCLEOTIDE SEQUENCE</scope>
    <source>
        <strain evidence="2">L22</strain>
    </source>
</reference>
<evidence type="ECO:0000313" key="2">
    <source>
        <dbReference type="EMBL" id="MBH0238853.1"/>
    </source>
</evidence>
<name>A0A931MXD3_9HYPH</name>
<evidence type="ECO:0000256" key="1">
    <source>
        <dbReference type="SAM" id="Phobius"/>
    </source>
</evidence>